<evidence type="ECO:0000259" key="1">
    <source>
        <dbReference type="Pfam" id="PF14229"/>
    </source>
</evidence>
<dbReference type="Proteomes" id="UP000758168">
    <property type="component" value="Unassembled WGS sequence"/>
</dbReference>
<dbReference type="Pfam" id="PF14229">
    <property type="entry name" value="DUF4332"/>
    <property type="match status" value="1"/>
</dbReference>
<name>A0ABS4ZDC2_9ACTN</name>
<evidence type="ECO:0000313" key="2">
    <source>
        <dbReference type="EMBL" id="MBP2419032.1"/>
    </source>
</evidence>
<comment type="caution">
    <text evidence="2">The sequence shown here is derived from an EMBL/GenBank/DDBJ whole genome shotgun (WGS) entry which is preliminary data.</text>
</comment>
<reference evidence="2 3" key="1">
    <citation type="submission" date="2021-03" db="EMBL/GenBank/DDBJ databases">
        <title>Sequencing the genomes of 1000 actinobacteria strains.</title>
        <authorList>
            <person name="Klenk H.-P."/>
        </authorList>
    </citation>
    <scope>NUCLEOTIDE SEQUENCE [LARGE SCALE GENOMIC DNA]</scope>
    <source>
        <strain evidence="2 3">DSM 12936</strain>
    </source>
</reference>
<dbReference type="RefSeq" id="WP_210059097.1">
    <property type="nucleotide sequence ID" value="NZ_BAAAMH010000011.1"/>
</dbReference>
<evidence type="ECO:0000313" key="3">
    <source>
        <dbReference type="Proteomes" id="UP000758168"/>
    </source>
</evidence>
<feature type="domain" description="DUF4332" evidence="1">
    <location>
        <begin position="7"/>
        <end position="71"/>
    </location>
</feature>
<sequence length="73" mass="7729">MTAAQENDLHALRGIGPKHTAMLESIGVDSIKELSHRNPASLKAMILERHGSVVGLSEAQVAGWIAEAKSLQG</sequence>
<organism evidence="2 3">
    <name type="scientific">Microlunatus capsulatus</name>
    <dbReference type="NCBI Taxonomy" id="99117"/>
    <lineage>
        <taxon>Bacteria</taxon>
        <taxon>Bacillati</taxon>
        <taxon>Actinomycetota</taxon>
        <taxon>Actinomycetes</taxon>
        <taxon>Propionibacteriales</taxon>
        <taxon>Propionibacteriaceae</taxon>
        <taxon>Microlunatus</taxon>
    </lineage>
</organism>
<keyword evidence="3" id="KW-1185">Reference proteome</keyword>
<dbReference type="Gene3D" id="1.10.150.20">
    <property type="entry name" value="5' to 3' exonuclease, C-terminal subdomain"/>
    <property type="match status" value="1"/>
</dbReference>
<dbReference type="EMBL" id="JAGIOB010000001">
    <property type="protein sequence ID" value="MBP2419032.1"/>
    <property type="molecule type" value="Genomic_DNA"/>
</dbReference>
<accession>A0ABS4ZDC2</accession>
<gene>
    <name evidence="2" type="ORF">JOF54_003954</name>
</gene>
<proteinExistence type="predicted"/>
<protein>
    <submittedName>
        <fullName evidence="2">Flap endonuclease-1-like 5' DNA nuclease</fullName>
    </submittedName>
</protein>
<dbReference type="InterPro" id="IPR025567">
    <property type="entry name" value="DUF4332"/>
</dbReference>